<dbReference type="AlphaFoldDB" id="A0A835WRF9"/>
<evidence type="ECO:0000313" key="2">
    <source>
        <dbReference type="Proteomes" id="UP000613740"/>
    </source>
</evidence>
<reference evidence="1" key="1">
    <citation type="journal article" date="2020" name="bioRxiv">
        <title>Comparative genomics of Chlamydomonas.</title>
        <authorList>
            <person name="Craig R.J."/>
            <person name="Hasan A.R."/>
            <person name="Ness R.W."/>
            <person name="Keightley P.D."/>
        </authorList>
    </citation>
    <scope>NUCLEOTIDE SEQUENCE</scope>
    <source>
        <strain evidence="1">CCAP 11/173</strain>
    </source>
</reference>
<dbReference type="EMBL" id="JAEHOD010000006">
    <property type="protein sequence ID" value="KAG2452261.1"/>
    <property type="molecule type" value="Genomic_DNA"/>
</dbReference>
<organism evidence="1 2">
    <name type="scientific">Chlamydomonas schloesseri</name>
    <dbReference type="NCBI Taxonomy" id="2026947"/>
    <lineage>
        <taxon>Eukaryota</taxon>
        <taxon>Viridiplantae</taxon>
        <taxon>Chlorophyta</taxon>
        <taxon>core chlorophytes</taxon>
        <taxon>Chlorophyceae</taxon>
        <taxon>CS clade</taxon>
        <taxon>Chlamydomonadales</taxon>
        <taxon>Chlamydomonadaceae</taxon>
        <taxon>Chlamydomonas</taxon>
    </lineage>
</organism>
<dbReference type="Proteomes" id="UP000613740">
    <property type="component" value="Unassembled WGS sequence"/>
</dbReference>
<sequence>MTPHGSGYQHAHRVCDRRTGGKYCSSNKLKGYIGPIDTAAQIKEALAATAHEKELVVFSESRLGEASQTMARFRNAGYSHIIGVTLETDLCHRLNHVLMPWAKVHGPISCGMYRSRDDKGERFPVGFEYFTRPIGYVGWWLKWFTTARAVMLGYNVMAVDSDSLVVDDFYWRVKEPWSPDLAKYNIFTQSEAATVINSGFTYIQNAASNGPVAWMLYEMTQKLVRWGEDPTELFKLAPKAGREGWIWGDDQESMSDTLFSCMCGKPRFFILGYNIGNDPEAWKKLGFNSFGEYSGHINCADKWTTPAFKLEPGSHMARAVCEYIPDVDKCNAQPAANFSVQTAVLHMPHSSGEWPIDLGGYPFNKTPGPKLLAYRQAFKDLGVPLPPDPEDPATEAAARATKTELFALMQTSLGSPYRFNNPNPMAWVQTNWDKTGRNGLWHLHLMPDGSIHLGAGHVHAGLFPGTINPKTQVLMAGGHWDWRVHARVVGSPDKVYHTTSGDQQGAEAAELRRVLAYAPGVIPATLSKEQFVNALQGLAQLALALGATVAWPDVPCETDWVQKPEYRSVPLAQRRPQKLPWLNLDTTFQVLPYGDSLADLRCMWNGFSWSECLVNRRPNGLDIGHGLLPVEFHHLLARTRHELAGLMGSEADIKIGTTVKLAQSGPAADPLPPGGAGDKLHEVAYADLMAASAEALLRSHAAEHVPILWVDRLVGAVSGLPDDVAKVYGNWKSVCRALHYFNLQPDQRRDW</sequence>
<proteinExistence type="predicted"/>
<name>A0A835WRF9_9CHLO</name>
<accession>A0A835WRF9</accession>
<evidence type="ECO:0000313" key="1">
    <source>
        <dbReference type="EMBL" id="KAG2452261.1"/>
    </source>
</evidence>
<evidence type="ECO:0008006" key="3">
    <source>
        <dbReference type="Google" id="ProtNLM"/>
    </source>
</evidence>
<protein>
    <recommendedName>
        <fullName evidence="3">Nucleotide-diphospho-sugar transferase domain-containing protein</fullName>
    </recommendedName>
</protein>
<keyword evidence="2" id="KW-1185">Reference proteome</keyword>
<comment type="caution">
    <text evidence="1">The sequence shown here is derived from an EMBL/GenBank/DDBJ whole genome shotgun (WGS) entry which is preliminary data.</text>
</comment>
<gene>
    <name evidence="1" type="ORF">HYH02_003285</name>
</gene>
<dbReference type="OrthoDB" id="540503at2759"/>